<reference evidence="2" key="1">
    <citation type="submission" date="2020-10" db="EMBL/GenBank/DDBJ databases">
        <title>Chromosome-scale genome assembly of the Allis shad, Alosa alosa.</title>
        <authorList>
            <person name="Margot Z."/>
            <person name="Christophe K."/>
            <person name="Cabau C."/>
            <person name="Louis A."/>
            <person name="Berthelot C."/>
            <person name="Parey E."/>
            <person name="Roest Crollius H."/>
            <person name="Montfort J."/>
            <person name="Robinson-Rechavi M."/>
            <person name="Bucao C."/>
            <person name="Bouchez O."/>
            <person name="Gislard M."/>
            <person name="Lluch J."/>
            <person name="Milhes M."/>
            <person name="Lampietro C."/>
            <person name="Lopez Roques C."/>
            <person name="Donnadieu C."/>
            <person name="Braasch I."/>
            <person name="Desvignes T."/>
            <person name="Postlethwait J."/>
            <person name="Bobe J."/>
            <person name="Guiguen Y."/>
        </authorList>
    </citation>
    <scope>NUCLEOTIDE SEQUENCE</scope>
    <source>
        <strain evidence="2">M-15738</strain>
        <tissue evidence="2">Blood</tissue>
    </source>
</reference>
<keyword evidence="3" id="KW-1185">Reference proteome</keyword>
<proteinExistence type="predicted"/>
<accession>A0AAV6H693</accession>
<protein>
    <submittedName>
        <fullName evidence="2">Uncharacterized protein</fullName>
    </submittedName>
</protein>
<organism evidence="2 3">
    <name type="scientific">Alosa alosa</name>
    <name type="common">allis shad</name>
    <dbReference type="NCBI Taxonomy" id="278164"/>
    <lineage>
        <taxon>Eukaryota</taxon>
        <taxon>Metazoa</taxon>
        <taxon>Chordata</taxon>
        <taxon>Craniata</taxon>
        <taxon>Vertebrata</taxon>
        <taxon>Euteleostomi</taxon>
        <taxon>Actinopterygii</taxon>
        <taxon>Neopterygii</taxon>
        <taxon>Teleostei</taxon>
        <taxon>Clupei</taxon>
        <taxon>Clupeiformes</taxon>
        <taxon>Clupeoidei</taxon>
        <taxon>Clupeidae</taxon>
        <taxon>Alosa</taxon>
    </lineage>
</organism>
<evidence type="ECO:0000313" key="2">
    <source>
        <dbReference type="EMBL" id="KAG5281487.1"/>
    </source>
</evidence>
<comment type="caution">
    <text evidence="2">The sequence shown here is derived from an EMBL/GenBank/DDBJ whole genome shotgun (WGS) entry which is preliminary data.</text>
</comment>
<feature type="chain" id="PRO_5043394839" evidence="1">
    <location>
        <begin position="24"/>
        <end position="124"/>
    </location>
</feature>
<name>A0AAV6H693_9TELE</name>
<dbReference type="Proteomes" id="UP000823561">
    <property type="component" value="Chromosome 5"/>
</dbReference>
<dbReference type="EMBL" id="JADWDJ010000005">
    <property type="protein sequence ID" value="KAG5281487.1"/>
    <property type="molecule type" value="Genomic_DNA"/>
</dbReference>
<keyword evidence="1" id="KW-0732">Signal</keyword>
<dbReference type="AlphaFoldDB" id="A0AAV6H693"/>
<evidence type="ECO:0000256" key="1">
    <source>
        <dbReference type="SAM" id="SignalP"/>
    </source>
</evidence>
<gene>
    <name evidence="2" type="ORF">AALO_G00072790</name>
</gene>
<feature type="signal peptide" evidence="1">
    <location>
        <begin position="1"/>
        <end position="23"/>
    </location>
</feature>
<evidence type="ECO:0000313" key="3">
    <source>
        <dbReference type="Proteomes" id="UP000823561"/>
    </source>
</evidence>
<sequence>MVTSIVALALLGLLLPLPRSGLAGAPAWETSFLNSLDPHDTEYYFGTIATDAVPDFELLWTDCLWDEASAELQSPRRCVLHTQSGSLLLGRGEQEGSLSCPSVVETRLNSTGRKHRGGKSRARC</sequence>